<evidence type="ECO:0000256" key="2">
    <source>
        <dbReference type="ARBA" id="ARBA00022737"/>
    </source>
</evidence>
<dbReference type="InterPro" id="IPR036465">
    <property type="entry name" value="vWFA_dom_sf"/>
</dbReference>
<dbReference type="Gene3D" id="2.60.40.150">
    <property type="entry name" value="C2 domain"/>
    <property type="match status" value="2"/>
</dbReference>
<evidence type="ECO:0000313" key="7">
    <source>
        <dbReference type="EnsemblProtists" id="EKX44577"/>
    </source>
</evidence>
<feature type="domain" description="WW" evidence="4">
    <location>
        <begin position="547"/>
        <end position="580"/>
    </location>
</feature>
<dbReference type="Proteomes" id="UP000011087">
    <property type="component" value="Unassembled WGS sequence"/>
</dbReference>
<dbReference type="InterPro" id="IPR045052">
    <property type="entry name" value="Copine"/>
</dbReference>
<gene>
    <name evidence="6" type="ORF">GUITHDRAFT_163483</name>
</gene>
<dbReference type="SMART" id="SM00239">
    <property type="entry name" value="C2"/>
    <property type="match status" value="2"/>
</dbReference>
<dbReference type="SUPFAM" id="SSF49562">
    <property type="entry name" value="C2 domain (Calcium/lipid-binding domain, CaLB)"/>
    <property type="match status" value="2"/>
</dbReference>
<dbReference type="SUPFAM" id="SSF51045">
    <property type="entry name" value="WW domain"/>
    <property type="match status" value="1"/>
</dbReference>
<dbReference type="PROSITE" id="PS50234">
    <property type="entry name" value="VWFA"/>
    <property type="match status" value="1"/>
</dbReference>
<dbReference type="EnsemblProtists" id="EKX44577">
    <property type="protein sequence ID" value="EKX44577"/>
    <property type="gene ID" value="GUITHDRAFT_163483"/>
</dbReference>
<dbReference type="SMART" id="SM00456">
    <property type="entry name" value="WW"/>
    <property type="match status" value="1"/>
</dbReference>
<reference evidence="6 8" key="1">
    <citation type="journal article" date="2012" name="Nature">
        <title>Algal genomes reveal evolutionary mosaicism and the fate of nucleomorphs.</title>
        <authorList>
            <consortium name="DOE Joint Genome Institute"/>
            <person name="Curtis B.A."/>
            <person name="Tanifuji G."/>
            <person name="Burki F."/>
            <person name="Gruber A."/>
            <person name="Irimia M."/>
            <person name="Maruyama S."/>
            <person name="Arias M.C."/>
            <person name="Ball S.G."/>
            <person name="Gile G.H."/>
            <person name="Hirakawa Y."/>
            <person name="Hopkins J.F."/>
            <person name="Kuo A."/>
            <person name="Rensing S.A."/>
            <person name="Schmutz J."/>
            <person name="Symeonidi A."/>
            <person name="Elias M."/>
            <person name="Eveleigh R.J."/>
            <person name="Herman E.K."/>
            <person name="Klute M.J."/>
            <person name="Nakayama T."/>
            <person name="Obornik M."/>
            <person name="Reyes-Prieto A."/>
            <person name="Armbrust E.V."/>
            <person name="Aves S.J."/>
            <person name="Beiko R.G."/>
            <person name="Coutinho P."/>
            <person name="Dacks J.B."/>
            <person name="Durnford D.G."/>
            <person name="Fast N.M."/>
            <person name="Green B.R."/>
            <person name="Grisdale C.J."/>
            <person name="Hempel F."/>
            <person name="Henrissat B."/>
            <person name="Hoppner M.P."/>
            <person name="Ishida K."/>
            <person name="Kim E."/>
            <person name="Koreny L."/>
            <person name="Kroth P.G."/>
            <person name="Liu Y."/>
            <person name="Malik S.B."/>
            <person name="Maier U.G."/>
            <person name="McRose D."/>
            <person name="Mock T."/>
            <person name="Neilson J.A."/>
            <person name="Onodera N.T."/>
            <person name="Poole A.M."/>
            <person name="Pritham E.J."/>
            <person name="Richards T.A."/>
            <person name="Rocap G."/>
            <person name="Roy S.W."/>
            <person name="Sarai C."/>
            <person name="Schaack S."/>
            <person name="Shirato S."/>
            <person name="Slamovits C.H."/>
            <person name="Spencer D.F."/>
            <person name="Suzuki S."/>
            <person name="Worden A.Z."/>
            <person name="Zauner S."/>
            <person name="Barry K."/>
            <person name="Bell C."/>
            <person name="Bharti A.K."/>
            <person name="Crow J.A."/>
            <person name="Grimwood J."/>
            <person name="Kramer R."/>
            <person name="Lindquist E."/>
            <person name="Lucas S."/>
            <person name="Salamov A."/>
            <person name="McFadden G.I."/>
            <person name="Lane C.E."/>
            <person name="Keeling P.J."/>
            <person name="Gray M.W."/>
            <person name="Grigoriev I.V."/>
            <person name="Archibald J.M."/>
        </authorList>
    </citation>
    <scope>NUCLEOTIDE SEQUENCE</scope>
    <source>
        <strain evidence="6 8">CCMP2712</strain>
    </source>
</reference>
<protein>
    <submittedName>
        <fullName evidence="6 7">Uncharacterized protein</fullName>
    </submittedName>
</protein>
<dbReference type="PaxDb" id="55529-EKX44577"/>
<dbReference type="OMA" id="KEQATMQ"/>
<keyword evidence="8" id="KW-1185">Reference proteome</keyword>
<evidence type="ECO:0000259" key="3">
    <source>
        <dbReference type="PROSITE" id="PS50004"/>
    </source>
</evidence>
<dbReference type="OrthoDB" id="5855668at2759"/>
<dbReference type="PROSITE" id="PS50020">
    <property type="entry name" value="WW_DOMAIN_2"/>
    <property type="match status" value="1"/>
</dbReference>
<feature type="domain" description="C2" evidence="3">
    <location>
        <begin position="125"/>
        <end position="251"/>
    </location>
</feature>
<accession>L1J8A3</accession>
<dbReference type="InterPro" id="IPR037768">
    <property type="entry name" value="C2B_Copine"/>
</dbReference>
<reference evidence="8" key="2">
    <citation type="submission" date="2012-11" db="EMBL/GenBank/DDBJ databases">
        <authorList>
            <person name="Kuo A."/>
            <person name="Curtis B.A."/>
            <person name="Tanifuji G."/>
            <person name="Burki F."/>
            <person name="Gruber A."/>
            <person name="Irimia M."/>
            <person name="Maruyama S."/>
            <person name="Arias M.C."/>
            <person name="Ball S.G."/>
            <person name="Gile G.H."/>
            <person name="Hirakawa Y."/>
            <person name="Hopkins J.F."/>
            <person name="Rensing S.A."/>
            <person name="Schmutz J."/>
            <person name="Symeonidi A."/>
            <person name="Elias M."/>
            <person name="Eveleigh R.J."/>
            <person name="Herman E.K."/>
            <person name="Klute M.J."/>
            <person name="Nakayama T."/>
            <person name="Obornik M."/>
            <person name="Reyes-Prieto A."/>
            <person name="Armbrust E.V."/>
            <person name="Aves S.J."/>
            <person name="Beiko R.G."/>
            <person name="Coutinho P."/>
            <person name="Dacks J.B."/>
            <person name="Durnford D.G."/>
            <person name="Fast N.M."/>
            <person name="Green B.R."/>
            <person name="Grisdale C."/>
            <person name="Hempe F."/>
            <person name="Henrissat B."/>
            <person name="Hoppner M.P."/>
            <person name="Ishida K.-I."/>
            <person name="Kim E."/>
            <person name="Koreny L."/>
            <person name="Kroth P.G."/>
            <person name="Liu Y."/>
            <person name="Malik S.-B."/>
            <person name="Maier U.G."/>
            <person name="McRose D."/>
            <person name="Mock T."/>
            <person name="Neilson J.A."/>
            <person name="Onodera N.T."/>
            <person name="Poole A.M."/>
            <person name="Pritham E.J."/>
            <person name="Richards T.A."/>
            <person name="Rocap G."/>
            <person name="Roy S.W."/>
            <person name="Sarai C."/>
            <person name="Schaack S."/>
            <person name="Shirato S."/>
            <person name="Slamovits C.H."/>
            <person name="Spencer D.F."/>
            <person name="Suzuki S."/>
            <person name="Worden A.Z."/>
            <person name="Zauner S."/>
            <person name="Barry K."/>
            <person name="Bell C."/>
            <person name="Bharti A.K."/>
            <person name="Crow J.A."/>
            <person name="Grimwood J."/>
            <person name="Kramer R."/>
            <person name="Lindquist E."/>
            <person name="Lucas S."/>
            <person name="Salamov A."/>
            <person name="McFadden G.I."/>
            <person name="Lane C.E."/>
            <person name="Keeling P.J."/>
            <person name="Gray M.W."/>
            <person name="Grigoriev I.V."/>
            <person name="Archibald J.M."/>
        </authorList>
    </citation>
    <scope>NUCLEOTIDE SEQUENCE</scope>
    <source>
        <strain evidence="8">CCMP2712</strain>
    </source>
</reference>
<dbReference type="HOGENOM" id="CLU_020452_3_2_1"/>
<dbReference type="GO" id="GO:0005886">
    <property type="term" value="C:plasma membrane"/>
    <property type="evidence" value="ECO:0007669"/>
    <property type="project" value="TreeGrafter"/>
</dbReference>
<dbReference type="PROSITE" id="PS50004">
    <property type="entry name" value="C2"/>
    <property type="match status" value="2"/>
</dbReference>
<comment type="similarity">
    <text evidence="1">Belongs to the copine family.</text>
</comment>
<dbReference type="InterPro" id="IPR036020">
    <property type="entry name" value="WW_dom_sf"/>
</dbReference>
<reference evidence="7" key="3">
    <citation type="submission" date="2016-03" db="UniProtKB">
        <authorList>
            <consortium name="EnsemblProtists"/>
        </authorList>
    </citation>
    <scope>IDENTIFICATION</scope>
</reference>
<dbReference type="Pfam" id="PF07002">
    <property type="entry name" value="Copine"/>
    <property type="match status" value="1"/>
</dbReference>
<dbReference type="PANTHER" id="PTHR10857:SF106">
    <property type="entry name" value="C2 DOMAIN-CONTAINING PROTEIN"/>
    <property type="match status" value="1"/>
</dbReference>
<dbReference type="STRING" id="905079.L1J8A3"/>
<keyword evidence="2" id="KW-0677">Repeat</keyword>
<dbReference type="CDD" id="cd04047">
    <property type="entry name" value="C2B_Copine"/>
    <property type="match status" value="1"/>
</dbReference>
<dbReference type="FunFam" id="2.60.40.150:FF:000099">
    <property type="entry name" value="Copine 3"/>
    <property type="match status" value="1"/>
</dbReference>
<proteinExistence type="inferred from homology"/>
<dbReference type="Gene3D" id="3.40.50.410">
    <property type="entry name" value="von Willebrand factor, type A domain"/>
    <property type="match status" value="1"/>
</dbReference>
<dbReference type="Pfam" id="PF00397">
    <property type="entry name" value="WW"/>
    <property type="match status" value="1"/>
</dbReference>
<dbReference type="Gene3D" id="2.20.70.10">
    <property type="match status" value="1"/>
</dbReference>
<dbReference type="InterPro" id="IPR010734">
    <property type="entry name" value="Copine_C"/>
</dbReference>
<dbReference type="Pfam" id="PF00168">
    <property type="entry name" value="C2"/>
    <property type="match status" value="2"/>
</dbReference>
<dbReference type="InterPro" id="IPR000008">
    <property type="entry name" value="C2_dom"/>
</dbReference>
<feature type="domain" description="C2" evidence="3">
    <location>
        <begin position="1"/>
        <end position="115"/>
    </location>
</feature>
<dbReference type="CDD" id="cd04048">
    <property type="entry name" value="C2A_Copine"/>
    <property type="match status" value="1"/>
</dbReference>
<evidence type="ECO:0000313" key="6">
    <source>
        <dbReference type="EMBL" id="EKX44577.1"/>
    </source>
</evidence>
<sequence>MPQQMYSTLLMTIECQDLKNKDLFSKSDPVCVMERKNSKQEWVEVGRTEVIQNNLNPKFSTKIQMVYVFETVQLIRFSLYDVDSADKTLSDADSLGFLETTVGRIVGSVGSCFVGSLQDPKGKANSNHGTIKILAEEAKAQNDSLRFVVSGAGLKTKDWVGKGDHYIKIRRRRQDRELEDVFSTEVVKDNKDPTFKPIEIPMQILNLGKFDTPLVFEVWDWNARSNHDFLGQITTSTVELLQKSGPISFPVTKGDKADGKDRGLLTFSHIQVHHTPSFFDYICGGCRLEVMIAIDFTMSNGNPLTPGSLHYNDAKTLNPYERAISSVGKILEEYSTSNKYATYGFGAQMDDGNVSYCFPLNGNQADPQVNGIGGVLQTYKKYLQKAKMSGPTNFADIINEANKACRKVRDGAQEYYVLLILTDGGISDMDNTIDQIVEGSDLPLSVLIVGVGNEDFSSMEELDADKKALVSMKTDKTASRDIVQFVALREVADNSAELAKRVLQEIPTQLTSYMLSKNLQPHPRPAVDVSQAEKQLQKMDLLHPPPAYLPPGWEEKIDKAANKTYYVNHDLKITQWERPT</sequence>
<evidence type="ECO:0000259" key="5">
    <source>
        <dbReference type="PROSITE" id="PS50234"/>
    </source>
</evidence>
<dbReference type="SMART" id="SM00327">
    <property type="entry name" value="VWA"/>
    <property type="match status" value="1"/>
</dbReference>
<dbReference type="InterPro" id="IPR002035">
    <property type="entry name" value="VWF_A"/>
</dbReference>
<dbReference type="GO" id="GO:0005544">
    <property type="term" value="F:calcium-dependent phospholipid binding"/>
    <property type="evidence" value="ECO:0007669"/>
    <property type="project" value="InterPro"/>
</dbReference>
<dbReference type="SUPFAM" id="SSF53300">
    <property type="entry name" value="vWA-like"/>
    <property type="match status" value="1"/>
</dbReference>
<feature type="domain" description="VWFA" evidence="5">
    <location>
        <begin position="289"/>
        <end position="506"/>
    </location>
</feature>
<organism evidence="6">
    <name type="scientific">Guillardia theta (strain CCMP2712)</name>
    <name type="common">Cryptophyte</name>
    <dbReference type="NCBI Taxonomy" id="905079"/>
    <lineage>
        <taxon>Eukaryota</taxon>
        <taxon>Cryptophyceae</taxon>
        <taxon>Pyrenomonadales</taxon>
        <taxon>Geminigeraceae</taxon>
        <taxon>Guillardia</taxon>
    </lineage>
</organism>
<dbReference type="RefSeq" id="XP_005831557.1">
    <property type="nucleotide sequence ID" value="XM_005831500.1"/>
</dbReference>
<evidence type="ECO:0000313" key="8">
    <source>
        <dbReference type="Proteomes" id="UP000011087"/>
    </source>
</evidence>
<dbReference type="GO" id="GO:0071277">
    <property type="term" value="P:cellular response to calcium ion"/>
    <property type="evidence" value="ECO:0007669"/>
    <property type="project" value="TreeGrafter"/>
</dbReference>
<dbReference type="InterPro" id="IPR001202">
    <property type="entry name" value="WW_dom"/>
</dbReference>
<dbReference type="PROSITE" id="PS01159">
    <property type="entry name" value="WW_DOMAIN_1"/>
    <property type="match status" value="1"/>
</dbReference>
<dbReference type="KEGG" id="gtt:GUITHDRAFT_163483"/>
<dbReference type="CDD" id="cd00201">
    <property type="entry name" value="WW"/>
    <property type="match status" value="1"/>
</dbReference>
<dbReference type="EMBL" id="JH993003">
    <property type="protein sequence ID" value="EKX44577.1"/>
    <property type="molecule type" value="Genomic_DNA"/>
</dbReference>
<dbReference type="PANTHER" id="PTHR10857">
    <property type="entry name" value="COPINE"/>
    <property type="match status" value="1"/>
</dbReference>
<dbReference type="eggNOG" id="KOG1327">
    <property type="taxonomic scope" value="Eukaryota"/>
</dbReference>
<evidence type="ECO:0000256" key="1">
    <source>
        <dbReference type="ARBA" id="ARBA00009048"/>
    </source>
</evidence>
<dbReference type="GeneID" id="17301344"/>
<dbReference type="InterPro" id="IPR035892">
    <property type="entry name" value="C2_domain_sf"/>
</dbReference>
<dbReference type="AlphaFoldDB" id="L1J8A3"/>
<name>L1J8A3_GUITC</name>
<evidence type="ECO:0000259" key="4">
    <source>
        <dbReference type="PROSITE" id="PS50020"/>
    </source>
</evidence>